<protein>
    <submittedName>
        <fullName evidence="3">Uncharacterized protein</fullName>
    </submittedName>
</protein>
<keyword evidence="2" id="KW-0067">ATP-binding</keyword>
<comment type="caution">
    <text evidence="3">The sequence shown here is derived from an EMBL/GenBank/DDBJ whole genome shotgun (WGS) entry which is preliminary data.</text>
</comment>
<reference evidence="3" key="2">
    <citation type="journal article" date="2014" name="ISME J.">
        <title>Microbial stratification in low pH oxic and suboxic macroscopic growths along an acid mine drainage.</title>
        <authorList>
            <person name="Mendez-Garcia C."/>
            <person name="Mesa V."/>
            <person name="Sprenger R.R."/>
            <person name="Richter M."/>
            <person name="Diez M.S."/>
            <person name="Solano J."/>
            <person name="Bargiela R."/>
            <person name="Golyshina O.V."/>
            <person name="Manteca A."/>
            <person name="Ramos J.L."/>
            <person name="Gallego J.R."/>
            <person name="Llorente I."/>
            <person name="Martins Dos Santos V.A."/>
            <person name="Jensen O.N."/>
            <person name="Pelaez A.I."/>
            <person name="Sanchez J."/>
            <person name="Ferrer M."/>
        </authorList>
    </citation>
    <scope>NUCLEOTIDE SEQUENCE</scope>
</reference>
<dbReference type="GO" id="GO:0051539">
    <property type="term" value="F:4 iron, 4 sulfur cluster binding"/>
    <property type="evidence" value="ECO:0007669"/>
    <property type="project" value="TreeGrafter"/>
</dbReference>
<dbReference type="GO" id="GO:0005524">
    <property type="term" value="F:ATP binding"/>
    <property type="evidence" value="ECO:0007669"/>
    <property type="project" value="UniProtKB-KW"/>
</dbReference>
<dbReference type="GO" id="GO:0016226">
    <property type="term" value="P:iron-sulfur cluster assembly"/>
    <property type="evidence" value="ECO:0007669"/>
    <property type="project" value="InterPro"/>
</dbReference>
<dbReference type="AlphaFoldDB" id="T1CB97"/>
<dbReference type="PANTHER" id="PTHR42961">
    <property type="entry name" value="IRON-SULFUR PROTEIN NUBPL"/>
    <property type="match status" value="1"/>
</dbReference>
<organism evidence="3">
    <name type="scientific">mine drainage metagenome</name>
    <dbReference type="NCBI Taxonomy" id="410659"/>
    <lineage>
        <taxon>unclassified sequences</taxon>
        <taxon>metagenomes</taxon>
        <taxon>ecological metagenomes</taxon>
    </lineage>
</organism>
<dbReference type="InterPro" id="IPR027417">
    <property type="entry name" value="P-loop_NTPase"/>
</dbReference>
<dbReference type="Gene3D" id="3.40.50.300">
    <property type="entry name" value="P-loop containing nucleotide triphosphate hydrolases"/>
    <property type="match status" value="1"/>
</dbReference>
<dbReference type="SUPFAM" id="SSF52540">
    <property type="entry name" value="P-loop containing nucleoside triphosphate hydrolases"/>
    <property type="match status" value="1"/>
</dbReference>
<evidence type="ECO:0000313" key="3">
    <source>
        <dbReference type="EMBL" id="EQD63815.1"/>
    </source>
</evidence>
<proteinExistence type="predicted"/>
<keyword evidence="1" id="KW-0547">Nucleotide-binding</keyword>
<dbReference type="InterPro" id="IPR033756">
    <property type="entry name" value="YlxH/NBP35"/>
</dbReference>
<dbReference type="EMBL" id="AUZX01006374">
    <property type="protein sequence ID" value="EQD63815.1"/>
    <property type="molecule type" value="Genomic_DNA"/>
</dbReference>
<reference evidence="3" key="1">
    <citation type="submission" date="2013-08" db="EMBL/GenBank/DDBJ databases">
        <authorList>
            <person name="Mendez C."/>
            <person name="Richter M."/>
            <person name="Ferrer M."/>
            <person name="Sanchez J."/>
        </authorList>
    </citation>
    <scope>NUCLEOTIDE SEQUENCE</scope>
</reference>
<accession>T1CB97</accession>
<sequence length="77" mass="8132">MSYYRCPDCGGTHEIFGAGGGTRLAQELGVPLLGRLPISADLPEGGDRGTPAVWQQPEGEVAEVFLSVAARIDAMSW</sequence>
<gene>
    <name evidence="3" type="ORF">B1A_08952</name>
</gene>
<dbReference type="Pfam" id="PF10609">
    <property type="entry name" value="ParA"/>
    <property type="match status" value="1"/>
</dbReference>
<evidence type="ECO:0000256" key="2">
    <source>
        <dbReference type="ARBA" id="ARBA00022840"/>
    </source>
</evidence>
<dbReference type="PANTHER" id="PTHR42961:SF2">
    <property type="entry name" value="IRON-SULFUR PROTEIN NUBPL"/>
    <property type="match status" value="1"/>
</dbReference>
<dbReference type="InterPro" id="IPR044304">
    <property type="entry name" value="NUBPL-like"/>
</dbReference>
<name>T1CB97_9ZZZZ</name>
<evidence type="ECO:0000256" key="1">
    <source>
        <dbReference type="ARBA" id="ARBA00022741"/>
    </source>
</evidence>